<dbReference type="AlphaFoldDB" id="A0A1M3KX32"/>
<protein>
    <submittedName>
        <fullName evidence="2">Uncharacterized protein</fullName>
    </submittedName>
</protein>
<evidence type="ECO:0000313" key="3">
    <source>
        <dbReference type="Proteomes" id="UP000184233"/>
    </source>
</evidence>
<reference evidence="2 3" key="1">
    <citation type="submission" date="2016-09" db="EMBL/GenBank/DDBJ databases">
        <title>Genome-resolved meta-omics ties microbial dynamics to process performance in biotechnology for thiocyanate degradation.</title>
        <authorList>
            <person name="Kantor R.S."/>
            <person name="Huddy R.J."/>
            <person name="Iyer R."/>
            <person name="Thomas B.C."/>
            <person name="Brown C.T."/>
            <person name="Anantharaman K."/>
            <person name="Tringe S."/>
            <person name="Hettich R.L."/>
            <person name="Harrison S.T."/>
            <person name="Banfield J.F."/>
        </authorList>
    </citation>
    <scope>NUCLEOTIDE SEQUENCE [LARGE SCALE GENOMIC DNA]</scope>
    <source>
        <strain evidence="2">59-99</strain>
    </source>
</reference>
<proteinExistence type="predicted"/>
<evidence type="ECO:0000256" key="1">
    <source>
        <dbReference type="SAM" id="SignalP"/>
    </source>
</evidence>
<dbReference type="EMBL" id="MKVH01000024">
    <property type="protein sequence ID" value="OJX56972.1"/>
    <property type="molecule type" value="Genomic_DNA"/>
</dbReference>
<sequence>MHIVRTIVLLFVSLLYLTAATGTPALNHFCSGLMQSEQREGCDVDQCCSDDEESTDEGEDACCEENVTVSTLDTDAVPTSGHQIPVAKVCDLFLPYTGSGSLDVVLSYDFFQHGQQYADDIYAGPPAPTPDLLGVFLI</sequence>
<dbReference type="Proteomes" id="UP000184233">
    <property type="component" value="Unassembled WGS sequence"/>
</dbReference>
<dbReference type="Pfam" id="PF26622">
    <property type="entry name" value="DUF8199"/>
    <property type="match status" value="1"/>
</dbReference>
<dbReference type="InterPro" id="IPR058512">
    <property type="entry name" value="DUF8199"/>
</dbReference>
<gene>
    <name evidence="2" type="ORF">BGO89_10650</name>
</gene>
<dbReference type="STRING" id="1895771.BGO89_10650"/>
<feature type="signal peptide" evidence="1">
    <location>
        <begin position="1"/>
        <end position="19"/>
    </location>
</feature>
<evidence type="ECO:0000313" key="2">
    <source>
        <dbReference type="EMBL" id="OJX56972.1"/>
    </source>
</evidence>
<accession>A0A1M3KX32</accession>
<name>A0A1M3KX32_9BACT</name>
<comment type="caution">
    <text evidence="2">The sequence shown here is derived from an EMBL/GenBank/DDBJ whole genome shotgun (WGS) entry which is preliminary data.</text>
</comment>
<feature type="chain" id="PRO_5012115291" evidence="1">
    <location>
        <begin position="20"/>
        <end position="138"/>
    </location>
</feature>
<keyword evidence="1" id="KW-0732">Signal</keyword>
<organism evidence="2 3">
    <name type="scientific">Candidatus Kapaibacterium thiocyanatum</name>
    <dbReference type="NCBI Taxonomy" id="1895771"/>
    <lineage>
        <taxon>Bacteria</taxon>
        <taxon>Pseudomonadati</taxon>
        <taxon>Candidatus Kapaibacteriota</taxon>
        <taxon>Candidatus Kapaibacteriia</taxon>
        <taxon>Candidatus Kapaibacteriales</taxon>
        <taxon>Candidatus Kapaibacteriaceae</taxon>
        <taxon>Candidatus Kapaibacterium</taxon>
    </lineage>
</organism>